<reference evidence="3 4" key="1">
    <citation type="submission" date="2024-09" db="EMBL/GenBank/DDBJ databases">
        <authorList>
            <person name="Sun Q."/>
            <person name="Mori K."/>
        </authorList>
    </citation>
    <scope>NUCLEOTIDE SEQUENCE [LARGE SCALE GENOMIC DNA]</scope>
    <source>
        <strain evidence="3 4">TBRC 4938</strain>
    </source>
</reference>
<dbReference type="SUPFAM" id="SSF51569">
    <property type="entry name" value="Aldolase"/>
    <property type="match status" value="1"/>
</dbReference>
<dbReference type="GO" id="GO:0008840">
    <property type="term" value="F:4-hydroxy-tetrahydrodipicolinate synthase activity"/>
    <property type="evidence" value="ECO:0007669"/>
    <property type="project" value="UniProtKB-EC"/>
</dbReference>
<dbReference type="PANTHER" id="PTHR12128:SF19">
    <property type="entry name" value="5-DEHYDRO-4-DEOXYGLUCARATE DEHYDRATASE 2-RELATED"/>
    <property type="match status" value="1"/>
</dbReference>
<evidence type="ECO:0000313" key="3">
    <source>
        <dbReference type="EMBL" id="MFB9949325.1"/>
    </source>
</evidence>
<accession>A0ABV6AFG3</accession>
<dbReference type="SMART" id="SM01130">
    <property type="entry name" value="DHDPS"/>
    <property type="match status" value="1"/>
</dbReference>
<dbReference type="EMBL" id="JBHMAA010000012">
    <property type="protein sequence ID" value="MFB9949325.1"/>
    <property type="molecule type" value="Genomic_DNA"/>
</dbReference>
<name>A0ABV6AFG3_9HYPH</name>
<dbReference type="PANTHER" id="PTHR12128">
    <property type="entry name" value="DIHYDRODIPICOLINATE SYNTHASE"/>
    <property type="match status" value="1"/>
</dbReference>
<dbReference type="EC" id="4.2.1.41" evidence="3"/>
<evidence type="ECO:0000256" key="2">
    <source>
        <dbReference type="PIRNR" id="PIRNR001365"/>
    </source>
</evidence>
<dbReference type="EC" id="4.3.3.7" evidence="3"/>
<comment type="similarity">
    <text evidence="2">Belongs to the DapA family.</text>
</comment>
<organism evidence="3 4">
    <name type="scientific">Rhizobium puerariae</name>
    <dbReference type="NCBI Taxonomy" id="1585791"/>
    <lineage>
        <taxon>Bacteria</taxon>
        <taxon>Pseudomonadati</taxon>
        <taxon>Pseudomonadota</taxon>
        <taxon>Alphaproteobacteria</taxon>
        <taxon>Hyphomicrobiales</taxon>
        <taxon>Rhizobiaceae</taxon>
        <taxon>Rhizobium/Agrobacterium group</taxon>
        <taxon>Rhizobium</taxon>
    </lineage>
</organism>
<comment type="caution">
    <text evidence="3">The sequence shown here is derived from an EMBL/GenBank/DDBJ whole genome shotgun (WGS) entry which is preliminary data.</text>
</comment>
<dbReference type="Pfam" id="PF00701">
    <property type="entry name" value="DHDPS"/>
    <property type="match status" value="1"/>
</dbReference>
<sequence length="318" mass="33135">MNIQEFRKVLTGISGVPITAYGADGEVDLRITRTVYARVAAAGIHNIVAAGNTGEFYTLTPSEIGTVTEAAVAGADGKAPVTAAVGRSLREAIGMAKTAKATGASAVMSHQPVDPFAAPAAQIDYFRGLAEASPLPLVAYVRAEGFSLDDMLRLASHPNIAGIKFATTDILLLSRSIAASDPGNALFVCGLAESWAPAFTAAGARGFTSGLVNVAPQFSLAIHAALEAGNFAEARRIIDLIEPFERMRTKYRNGANVTVVKEAVSIMGLAVGEVRIPGLPCLDADDRARLSDLLRSWSAESSGFGPAQTMSGQVSESR</sequence>
<dbReference type="GO" id="GO:0008747">
    <property type="term" value="F:N-acetylneuraminate lyase activity"/>
    <property type="evidence" value="ECO:0007669"/>
    <property type="project" value="UniProtKB-EC"/>
</dbReference>
<dbReference type="InterPro" id="IPR002220">
    <property type="entry name" value="DapA-like"/>
</dbReference>
<dbReference type="CDD" id="cd00408">
    <property type="entry name" value="DHDPS-like"/>
    <property type="match status" value="1"/>
</dbReference>
<dbReference type="Proteomes" id="UP001589692">
    <property type="component" value="Unassembled WGS sequence"/>
</dbReference>
<dbReference type="InterPro" id="IPR013785">
    <property type="entry name" value="Aldolase_TIM"/>
</dbReference>
<keyword evidence="1 2" id="KW-0456">Lyase</keyword>
<protein>
    <submittedName>
        <fullName evidence="3">Dihydrodipicolinate synthase family protein</fullName>
        <ecNumber evidence="3">4.1.3.3</ecNumber>
        <ecNumber evidence="3">4.2.1.41</ecNumber>
        <ecNumber evidence="3">4.3.3.7</ecNumber>
    </submittedName>
</protein>
<dbReference type="PIRSF" id="PIRSF001365">
    <property type="entry name" value="DHDPS"/>
    <property type="match status" value="1"/>
</dbReference>
<gene>
    <name evidence="3" type="ORF">ACFFP0_10725</name>
</gene>
<dbReference type="RefSeq" id="WP_377260207.1">
    <property type="nucleotide sequence ID" value="NZ_JBHMAA010000012.1"/>
</dbReference>
<dbReference type="GO" id="GO:0047448">
    <property type="term" value="F:5-dehydro-4-deoxyglucarate dehydratase activity"/>
    <property type="evidence" value="ECO:0007669"/>
    <property type="project" value="UniProtKB-EC"/>
</dbReference>
<proteinExistence type="inferred from homology"/>
<dbReference type="Gene3D" id="3.20.20.70">
    <property type="entry name" value="Aldolase class I"/>
    <property type="match status" value="1"/>
</dbReference>
<evidence type="ECO:0000313" key="4">
    <source>
        <dbReference type="Proteomes" id="UP001589692"/>
    </source>
</evidence>
<dbReference type="EC" id="4.1.3.3" evidence="3"/>
<keyword evidence="4" id="KW-1185">Reference proteome</keyword>
<evidence type="ECO:0000256" key="1">
    <source>
        <dbReference type="ARBA" id="ARBA00023239"/>
    </source>
</evidence>